<organism evidence="1 2">
    <name type="scientific">Cryobacterium algoricola</name>
    <dbReference type="NCBI Taxonomy" id="1259183"/>
    <lineage>
        <taxon>Bacteria</taxon>
        <taxon>Bacillati</taxon>
        <taxon>Actinomycetota</taxon>
        <taxon>Actinomycetes</taxon>
        <taxon>Micrococcales</taxon>
        <taxon>Microbacteriaceae</taxon>
        <taxon>Cryobacterium</taxon>
    </lineage>
</organism>
<keyword evidence="2" id="KW-1185">Reference proteome</keyword>
<protein>
    <recommendedName>
        <fullName evidence="3">Transcriptional regulator, AbiEi antitoxin, Type IV TA system</fullName>
    </recommendedName>
</protein>
<name>A0ABY2IBW7_9MICO</name>
<dbReference type="RefSeq" id="WP_134534175.1">
    <property type="nucleotide sequence ID" value="NZ_SOFG01000011.1"/>
</dbReference>
<proteinExistence type="predicted"/>
<dbReference type="EMBL" id="SOFG01000011">
    <property type="protein sequence ID" value="TFB87082.1"/>
    <property type="molecule type" value="Genomic_DNA"/>
</dbReference>
<accession>A0ABY2IBW7</accession>
<evidence type="ECO:0000313" key="1">
    <source>
        <dbReference type="EMBL" id="TFB87082.1"/>
    </source>
</evidence>
<evidence type="ECO:0000313" key="2">
    <source>
        <dbReference type="Proteomes" id="UP000297608"/>
    </source>
</evidence>
<evidence type="ECO:0008006" key="3">
    <source>
        <dbReference type="Google" id="ProtNLM"/>
    </source>
</evidence>
<sequence>MTQHTEGGVPSGDRLETITGDDSDEILYSAQLQRAFKADLRLRRRAEAGTLHRIGRGQYINASRWLELDDDRRYSLRVRGAATLRRTELVLSHQSAAVIWGLPSRVRWPDEVHFTTERTRGGRSKPGIVKHALGLDPRSITRRDGLLVTTVARTVIDLAATLDLRGAMVAADRALAADPWDRVPPLTTRAELLEQWERMLPFRGSARALAVINFATPLSGSVNETDSRVSIALIGFPEPILQQRFIVDGREHFSDFFWLAQRGVGEADGRSKYFDEALRGGRSPEQVVYDEKLREDGIRRQVSGFARWDSAIGRSQTRLRARLLLLGLPIGRPRLFVP</sequence>
<gene>
    <name evidence="1" type="ORF">E3O44_08005</name>
</gene>
<comment type="caution">
    <text evidence="1">The sequence shown here is derived from an EMBL/GenBank/DDBJ whole genome shotgun (WGS) entry which is preliminary data.</text>
</comment>
<dbReference type="Proteomes" id="UP000297608">
    <property type="component" value="Unassembled WGS sequence"/>
</dbReference>
<reference evidence="1 2" key="1">
    <citation type="submission" date="2019-03" db="EMBL/GenBank/DDBJ databases">
        <title>Genomics of glacier-inhabiting Cryobacterium strains.</title>
        <authorList>
            <person name="Liu Q."/>
            <person name="Xin Y.-H."/>
        </authorList>
    </citation>
    <scope>NUCLEOTIDE SEQUENCE [LARGE SCALE GENOMIC DNA]</scope>
    <source>
        <strain evidence="1 2">MDB2-B</strain>
    </source>
</reference>